<dbReference type="InterPro" id="IPR000504">
    <property type="entry name" value="RRM_dom"/>
</dbReference>
<reference evidence="5 6" key="1">
    <citation type="journal article" date="2019" name="Front. Genet.">
        <title>Whole-Genome Sequencing of the Opportunistic Yeast Pathogen Candida inconspicua Uncovers Its Hybrid Origin.</title>
        <authorList>
            <person name="Mixao V."/>
            <person name="Hansen A.P."/>
            <person name="Saus E."/>
            <person name="Boekhout T."/>
            <person name="Lass-Florl C."/>
            <person name="Gabaldon T."/>
        </authorList>
    </citation>
    <scope>NUCLEOTIDE SEQUENCE [LARGE SCALE GENOMIC DNA]</scope>
    <source>
        <strain evidence="5 6">CBS 180</strain>
    </source>
</reference>
<evidence type="ECO:0000259" key="4">
    <source>
        <dbReference type="PROSITE" id="PS50102"/>
    </source>
</evidence>
<dbReference type="InterPro" id="IPR035979">
    <property type="entry name" value="RBD_domain_sf"/>
</dbReference>
<evidence type="ECO:0000256" key="1">
    <source>
        <dbReference type="ARBA" id="ARBA00022884"/>
    </source>
</evidence>
<feature type="compositionally biased region" description="Gly residues" evidence="3">
    <location>
        <begin position="209"/>
        <end position="239"/>
    </location>
</feature>
<proteinExistence type="predicted"/>
<evidence type="ECO:0000256" key="3">
    <source>
        <dbReference type="SAM" id="MobiDB-lite"/>
    </source>
</evidence>
<organism evidence="5 6">
    <name type="scientific">Pichia inconspicua</name>
    <dbReference type="NCBI Taxonomy" id="52247"/>
    <lineage>
        <taxon>Eukaryota</taxon>
        <taxon>Fungi</taxon>
        <taxon>Dikarya</taxon>
        <taxon>Ascomycota</taxon>
        <taxon>Saccharomycotina</taxon>
        <taxon>Pichiomycetes</taxon>
        <taxon>Pichiales</taxon>
        <taxon>Pichiaceae</taxon>
        <taxon>Pichia</taxon>
    </lineage>
</organism>
<feature type="domain" description="RRM" evidence="4">
    <location>
        <begin position="127"/>
        <end position="204"/>
    </location>
</feature>
<keyword evidence="6" id="KW-1185">Reference proteome</keyword>
<dbReference type="Gene3D" id="3.30.70.330">
    <property type="match status" value="1"/>
</dbReference>
<name>A0A4V4NGB8_9ASCO</name>
<dbReference type="PANTHER" id="PTHR23236:SF12">
    <property type="entry name" value="EUKARYOTIC INITIATION FACTOR 4B-RELATED"/>
    <property type="match status" value="1"/>
</dbReference>
<keyword evidence="1 2" id="KW-0694">RNA-binding</keyword>
<dbReference type="EMBL" id="SELW01000021">
    <property type="protein sequence ID" value="TID31310.1"/>
    <property type="molecule type" value="Genomic_DNA"/>
</dbReference>
<comment type="caution">
    <text evidence="5">The sequence shown here is derived from an EMBL/GenBank/DDBJ whole genome shotgun (WGS) entry which is preliminary data.</text>
</comment>
<evidence type="ECO:0000313" key="5">
    <source>
        <dbReference type="EMBL" id="TID31310.1"/>
    </source>
</evidence>
<dbReference type="InterPro" id="IPR012677">
    <property type="entry name" value="Nucleotide-bd_a/b_plait_sf"/>
</dbReference>
<gene>
    <name evidence="5" type="ORF">CANINC_000098</name>
</gene>
<feature type="region of interest" description="Disordered" evidence="3">
    <location>
        <begin position="208"/>
        <end position="263"/>
    </location>
</feature>
<protein>
    <recommendedName>
        <fullName evidence="4">RRM domain-containing protein</fullName>
    </recommendedName>
</protein>
<dbReference type="Pfam" id="PF00076">
    <property type="entry name" value="RRM_1"/>
    <property type="match status" value="1"/>
</dbReference>
<dbReference type="SMART" id="SM00360">
    <property type="entry name" value="RRM"/>
    <property type="match status" value="1"/>
</dbReference>
<dbReference type="SUPFAM" id="SSF54928">
    <property type="entry name" value="RNA-binding domain, RBD"/>
    <property type="match status" value="1"/>
</dbReference>
<evidence type="ECO:0000313" key="6">
    <source>
        <dbReference type="Proteomes" id="UP000307173"/>
    </source>
</evidence>
<sequence length="263" mass="28150">MIISRRENFSSFAVDLDIVLPVYSTMDSAMDVEGTQQETTSAVPVRESGQVNFNSHVVHEEAPAATAATDTDINALKAQVSAMEQESAKLHEMQKEMLGDGDAAMAVDSEETNKHLSIQERQEIDGRSVHVGNIDYAATPEEVHAVFKDCGTINRITILTNKATGTPMGYGYVEFASQESVSAAIKLDQTLLRGRELKVSAKRTNVPGFGRGGFRGRGGRGGRGAGRGGRGGRGAFRGRGSFRGRGGPRGRGDSRGRGGFQPY</sequence>
<dbReference type="AlphaFoldDB" id="A0A4V4NGB8"/>
<dbReference type="OrthoDB" id="4726at2759"/>
<accession>A0A4V4NGB8</accession>
<dbReference type="Proteomes" id="UP000307173">
    <property type="component" value="Unassembled WGS sequence"/>
</dbReference>
<dbReference type="PROSITE" id="PS50102">
    <property type="entry name" value="RRM"/>
    <property type="match status" value="1"/>
</dbReference>
<evidence type="ECO:0000256" key="2">
    <source>
        <dbReference type="PROSITE-ProRule" id="PRU00176"/>
    </source>
</evidence>
<dbReference type="GO" id="GO:0008143">
    <property type="term" value="F:poly(A) binding"/>
    <property type="evidence" value="ECO:0007669"/>
    <property type="project" value="TreeGrafter"/>
</dbReference>
<dbReference type="STRING" id="52247.A0A4V4NGB8"/>
<dbReference type="CDD" id="cd12306">
    <property type="entry name" value="RRM_II_PABPs"/>
    <property type="match status" value="1"/>
</dbReference>
<dbReference type="PANTHER" id="PTHR23236">
    <property type="entry name" value="EUKARYOTIC TRANSLATION INITIATION FACTOR 4B/4H"/>
    <property type="match status" value="1"/>
</dbReference>